<dbReference type="EMBL" id="CAJMWW010000086">
    <property type="protein sequence ID" value="CAE6434510.1"/>
    <property type="molecule type" value="Genomic_DNA"/>
</dbReference>
<organism evidence="1 2">
    <name type="scientific">Rhizoctonia solani</name>
    <dbReference type="NCBI Taxonomy" id="456999"/>
    <lineage>
        <taxon>Eukaryota</taxon>
        <taxon>Fungi</taxon>
        <taxon>Dikarya</taxon>
        <taxon>Basidiomycota</taxon>
        <taxon>Agaricomycotina</taxon>
        <taxon>Agaricomycetes</taxon>
        <taxon>Cantharellales</taxon>
        <taxon>Ceratobasidiaceae</taxon>
        <taxon>Rhizoctonia</taxon>
    </lineage>
</organism>
<accession>A0A8H2XSR7</accession>
<dbReference type="Proteomes" id="UP000663841">
    <property type="component" value="Unassembled WGS sequence"/>
</dbReference>
<sequence length="121" mass="13921">MSSNQYEQLVDWLAHRQRAKEDLGQQSFYGQLQHIFWLDLPPKTIVNCGKDPRPLLLAMIYEAPVKKEETYEYPVVWYEGDLSTGEVVAASTIACTVGRVKDNRRWWIVDRSSGAGDVEFI</sequence>
<reference evidence="1" key="1">
    <citation type="submission" date="2021-01" db="EMBL/GenBank/DDBJ databases">
        <authorList>
            <person name="Kaushik A."/>
        </authorList>
    </citation>
    <scope>NUCLEOTIDE SEQUENCE</scope>
    <source>
        <strain evidence="1">AG3-T5</strain>
    </source>
</reference>
<gene>
    <name evidence="1" type="ORF">RDB_LOCUS73004</name>
</gene>
<proteinExistence type="predicted"/>
<name>A0A8H2XSR7_9AGAM</name>
<dbReference type="AlphaFoldDB" id="A0A8H2XSR7"/>
<protein>
    <submittedName>
        <fullName evidence="1">Uncharacterized protein</fullName>
    </submittedName>
</protein>
<evidence type="ECO:0000313" key="2">
    <source>
        <dbReference type="Proteomes" id="UP000663841"/>
    </source>
</evidence>
<comment type="caution">
    <text evidence="1">The sequence shown here is derived from an EMBL/GenBank/DDBJ whole genome shotgun (WGS) entry which is preliminary data.</text>
</comment>
<evidence type="ECO:0000313" key="1">
    <source>
        <dbReference type="EMBL" id="CAE6434510.1"/>
    </source>
</evidence>